<dbReference type="Pfam" id="PF13439">
    <property type="entry name" value="Glyco_transf_4"/>
    <property type="match status" value="1"/>
</dbReference>
<organism evidence="4 5">
    <name type="scientific">Pseudoscardovia suis</name>
    <dbReference type="NCBI Taxonomy" id="987063"/>
    <lineage>
        <taxon>Bacteria</taxon>
        <taxon>Bacillati</taxon>
        <taxon>Actinomycetota</taxon>
        <taxon>Actinomycetes</taxon>
        <taxon>Bifidobacteriales</taxon>
        <taxon>Bifidobacteriaceae</taxon>
        <taxon>Pseudoscardovia</taxon>
    </lineage>
</organism>
<dbReference type="Pfam" id="PF13692">
    <property type="entry name" value="Glyco_trans_1_4"/>
    <property type="match status" value="1"/>
</dbReference>
<keyword evidence="1 4" id="KW-0328">Glycosyltransferase</keyword>
<feature type="domain" description="Glycosyltransferase subfamily 4-like N-terminal" evidence="3">
    <location>
        <begin position="20"/>
        <end position="194"/>
    </location>
</feature>
<dbReference type="GO" id="GO:1901137">
    <property type="term" value="P:carbohydrate derivative biosynthetic process"/>
    <property type="evidence" value="ECO:0007669"/>
    <property type="project" value="UniProtKB-ARBA"/>
</dbReference>
<gene>
    <name evidence="4" type="ORF">PSSU_0119</name>
</gene>
<dbReference type="CDD" id="cd03801">
    <property type="entry name" value="GT4_PimA-like"/>
    <property type="match status" value="1"/>
</dbReference>
<proteinExistence type="predicted"/>
<dbReference type="PANTHER" id="PTHR45947">
    <property type="entry name" value="SULFOQUINOVOSYL TRANSFERASE SQD2"/>
    <property type="match status" value="1"/>
</dbReference>
<evidence type="ECO:0000259" key="3">
    <source>
        <dbReference type="Pfam" id="PF13439"/>
    </source>
</evidence>
<dbReference type="EMBL" id="MWWQ01000001">
    <property type="protein sequence ID" value="OZG54016.1"/>
    <property type="molecule type" value="Genomic_DNA"/>
</dbReference>
<dbReference type="InterPro" id="IPR028098">
    <property type="entry name" value="Glyco_trans_4-like_N"/>
</dbReference>
<accession>A0A261F537</accession>
<dbReference type="SUPFAM" id="SSF53756">
    <property type="entry name" value="UDP-Glycosyltransferase/glycogen phosphorylase"/>
    <property type="match status" value="1"/>
</dbReference>
<dbReference type="AlphaFoldDB" id="A0A261F537"/>
<reference evidence="4 5" key="1">
    <citation type="journal article" date="2017" name="BMC Genomics">
        <title>Comparative genomic and phylogenomic analyses of the Bifidobacteriaceae family.</title>
        <authorList>
            <person name="Lugli G.A."/>
            <person name="Milani C."/>
            <person name="Turroni F."/>
            <person name="Duranti S."/>
            <person name="Mancabelli L."/>
            <person name="Mangifesta M."/>
            <person name="Ferrario C."/>
            <person name="Modesto M."/>
            <person name="Mattarelli P."/>
            <person name="Jiri K."/>
            <person name="van Sinderen D."/>
            <person name="Ventura M."/>
        </authorList>
    </citation>
    <scope>NUCLEOTIDE SEQUENCE [LARGE SCALE GENOMIC DNA]</scope>
    <source>
        <strain evidence="4 5">DSM 24744</strain>
    </source>
</reference>
<dbReference type="InterPro" id="IPR050194">
    <property type="entry name" value="Glycosyltransferase_grp1"/>
</dbReference>
<dbReference type="RefSeq" id="WP_244569067.1">
    <property type="nucleotide sequence ID" value="NZ_MWWQ01000001.1"/>
</dbReference>
<sequence>MLGAVVKIGFVFDDTLDAPDGVQQHITMLGREYARRGHEVHYLVGETHEAQRDPAFAFAQIHSMARNVKVKFNSNRMRIPLPASRRAMRELLQRERFDVLHVQAPYSPFMAGRLLAQARRVTPLTQIFATYHIAVDSGVAMAGGMVLGRVINARTERLIPAEHSVAVSRVAAEYARRTAGVETRVVPNPVDVARMKAGAGGAMPRRHHVVFLGRFVERKGVGVLLDALDWGVRRGVFPADLSVAMAGKGPLLEQCRERAAHIGVPIEFLGEIAEDAKSAFLASGQVAVFPATGAESFGIVLLEAIASGAGVVLAGDNPGYRSTMMDNDDVLVDVTGADRAEHLARAIARACTDDEWAQRVHRWQHDTLLPAYDVTTVADALLAMYEDSLVARTAHIATA</sequence>
<dbReference type="Proteomes" id="UP000216454">
    <property type="component" value="Unassembled WGS sequence"/>
</dbReference>
<dbReference type="Gene3D" id="3.40.50.2000">
    <property type="entry name" value="Glycogen Phosphorylase B"/>
    <property type="match status" value="2"/>
</dbReference>
<keyword evidence="5" id="KW-1185">Reference proteome</keyword>
<evidence type="ECO:0000313" key="4">
    <source>
        <dbReference type="EMBL" id="OZG54016.1"/>
    </source>
</evidence>
<dbReference type="GO" id="GO:0016757">
    <property type="term" value="F:glycosyltransferase activity"/>
    <property type="evidence" value="ECO:0007669"/>
    <property type="project" value="UniProtKB-KW"/>
</dbReference>
<comment type="caution">
    <text evidence="4">The sequence shown here is derived from an EMBL/GenBank/DDBJ whole genome shotgun (WGS) entry which is preliminary data.</text>
</comment>
<evidence type="ECO:0000313" key="5">
    <source>
        <dbReference type="Proteomes" id="UP000216454"/>
    </source>
</evidence>
<dbReference type="PANTHER" id="PTHR45947:SF3">
    <property type="entry name" value="SULFOQUINOVOSYL TRANSFERASE SQD2"/>
    <property type="match status" value="1"/>
</dbReference>
<evidence type="ECO:0000256" key="2">
    <source>
        <dbReference type="ARBA" id="ARBA00022679"/>
    </source>
</evidence>
<evidence type="ECO:0000256" key="1">
    <source>
        <dbReference type="ARBA" id="ARBA00022676"/>
    </source>
</evidence>
<protein>
    <submittedName>
        <fullName evidence="4">Phosphatidyl-myo-inositol alpha-mannosyltransferase</fullName>
    </submittedName>
</protein>
<keyword evidence="2 4" id="KW-0808">Transferase</keyword>
<name>A0A261F537_9BIFI</name>